<dbReference type="OrthoDB" id="64432at2157"/>
<sequence>MDLTSSQREILNALVNGYEAAESPMPATEIAEVCDRHVGTIRNLMQMMKSLGLVEGVPGSEGGYVPTDAAFEALGRDPDAESDTETLGLAHDYDRIDVAVESIDFVNVHHPDKCRASVTFRESVTRFSAGDPVIVGPTPNSGLVMTGQVEAVDEARNALHLNVARLEAPMEP</sequence>
<name>A0A1M5NVB8_9EURY</name>
<dbReference type="InterPro" id="IPR036388">
    <property type="entry name" value="WH-like_DNA-bd_sf"/>
</dbReference>
<dbReference type="SUPFAM" id="SSF46785">
    <property type="entry name" value="Winged helix' DNA-binding domain"/>
    <property type="match status" value="1"/>
</dbReference>
<evidence type="ECO:0000313" key="2">
    <source>
        <dbReference type="EMBL" id="SHG93447.1"/>
    </source>
</evidence>
<keyword evidence="3" id="KW-1185">Reference proteome</keyword>
<dbReference type="InterPro" id="IPR005104">
    <property type="entry name" value="WHTH_HrcA_DNA-bd"/>
</dbReference>
<proteinExistence type="predicted"/>
<dbReference type="GO" id="GO:0003677">
    <property type="term" value="F:DNA binding"/>
    <property type="evidence" value="ECO:0007669"/>
    <property type="project" value="InterPro"/>
</dbReference>
<reference evidence="2 3" key="1">
    <citation type="submission" date="2016-11" db="EMBL/GenBank/DDBJ databases">
        <authorList>
            <person name="Jaros S."/>
            <person name="Januszkiewicz K."/>
            <person name="Wedrychowicz H."/>
        </authorList>
    </citation>
    <scope>NUCLEOTIDE SEQUENCE [LARGE SCALE GENOMIC DNA]</scope>
    <source>
        <strain evidence="2 3">DSM 9297</strain>
    </source>
</reference>
<dbReference type="InterPro" id="IPR036390">
    <property type="entry name" value="WH_DNA-bd_sf"/>
</dbReference>
<dbReference type="GO" id="GO:0006355">
    <property type="term" value="P:regulation of DNA-templated transcription"/>
    <property type="evidence" value="ECO:0007669"/>
    <property type="project" value="InterPro"/>
</dbReference>
<dbReference type="EMBL" id="FQWV01000003">
    <property type="protein sequence ID" value="SHG93447.1"/>
    <property type="molecule type" value="Genomic_DNA"/>
</dbReference>
<dbReference type="STRING" id="43928.SAMN05443636_1358"/>
<dbReference type="Proteomes" id="UP000184357">
    <property type="component" value="Unassembled WGS sequence"/>
</dbReference>
<organism evidence="2 3">
    <name type="scientific">Halobaculum gomorrense</name>
    <dbReference type="NCBI Taxonomy" id="43928"/>
    <lineage>
        <taxon>Archaea</taxon>
        <taxon>Methanobacteriati</taxon>
        <taxon>Methanobacteriota</taxon>
        <taxon>Stenosarchaea group</taxon>
        <taxon>Halobacteria</taxon>
        <taxon>Halobacteriales</taxon>
        <taxon>Haloferacaceae</taxon>
        <taxon>Halobaculum</taxon>
    </lineage>
</organism>
<dbReference type="RefSeq" id="WP_073307840.1">
    <property type="nucleotide sequence ID" value="NZ_FQWV01000003.1"/>
</dbReference>
<dbReference type="AlphaFoldDB" id="A0A1M5NVB8"/>
<accession>A0A1M5NVB8</accession>
<evidence type="ECO:0000259" key="1">
    <source>
        <dbReference type="Pfam" id="PF03444"/>
    </source>
</evidence>
<dbReference type="Gene3D" id="1.10.10.10">
    <property type="entry name" value="Winged helix-like DNA-binding domain superfamily/Winged helix DNA-binding domain"/>
    <property type="match status" value="1"/>
</dbReference>
<dbReference type="Pfam" id="PF03444">
    <property type="entry name" value="WHD_HrcA"/>
    <property type="match status" value="1"/>
</dbReference>
<protein>
    <recommendedName>
        <fullName evidence="1">Winged helix-turn-helix transcription repressor HrcA DNA-binding domain-containing protein</fullName>
    </recommendedName>
</protein>
<feature type="domain" description="Winged helix-turn-helix transcription repressor HrcA DNA-binding" evidence="1">
    <location>
        <begin position="2"/>
        <end position="76"/>
    </location>
</feature>
<gene>
    <name evidence="2" type="ORF">SAMN05443636_1358</name>
</gene>
<evidence type="ECO:0000313" key="3">
    <source>
        <dbReference type="Proteomes" id="UP000184357"/>
    </source>
</evidence>